<reference evidence="1 2" key="1">
    <citation type="submission" date="2021-07" db="EMBL/GenBank/DDBJ databases">
        <title>Sphingomonas sp.</title>
        <authorList>
            <person name="Feng G."/>
            <person name="Li J."/>
            <person name="Pan M."/>
        </authorList>
    </citation>
    <scope>NUCLEOTIDE SEQUENCE [LARGE SCALE GENOMIC DNA]</scope>
    <source>
        <strain evidence="1 2">RRHST34</strain>
    </source>
</reference>
<dbReference type="Proteomes" id="UP000759103">
    <property type="component" value="Unassembled WGS sequence"/>
</dbReference>
<protein>
    <submittedName>
        <fullName evidence="1">Uncharacterized protein</fullName>
    </submittedName>
</protein>
<evidence type="ECO:0000313" key="1">
    <source>
        <dbReference type="EMBL" id="MBW6531557.1"/>
    </source>
</evidence>
<dbReference type="EMBL" id="JAHXZN010000004">
    <property type="protein sequence ID" value="MBW6531557.1"/>
    <property type="molecule type" value="Genomic_DNA"/>
</dbReference>
<name>A0ABS7BPL6_9SPHN</name>
<gene>
    <name evidence="1" type="ORF">KZ820_12505</name>
</gene>
<organism evidence="1 2">
    <name type="scientific">Sphingomonas citri</name>
    <dbReference type="NCBI Taxonomy" id="2862499"/>
    <lineage>
        <taxon>Bacteria</taxon>
        <taxon>Pseudomonadati</taxon>
        <taxon>Pseudomonadota</taxon>
        <taxon>Alphaproteobacteria</taxon>
        <taxon>Sphingomonadales</taxon>
        <taxon>Sphingomonadaceae</taxon>
        <taxon>Sphingomonas</taxon>
    </lineage>
</organism>
<keyword evidence="2" id="KW-1185">Reference proteome</keyword>
<sequence>MIGRDPRALIQAPWRAGEDALPRPAAQLEPAGGWRPEQMSARFDELARRVVAFRARTGPDAAARGRSL</sequence>
<comment type="caution">
    <text evidence="1">The sequence shown here is derived from an EMBL/GenBank/DDBJ whole genome shotgun (WGS) entry which is preliminary data.</text>
</comment>
<evidence type="ECO:0000313" key="2">
    <source>
        <dbReference type="Proteomes" id="UP000759103"/>
    </source>
</evidence>
<proteinExistence type="predicted"/>
<accession>A0ABS7BPL6</accession>
<dbReference type="RefSeq" id="WP_219748961.1">
    <property type="nucleotide sequence ID" value="NZ_JAHXZN010000004.1"/>
</dbReference>